<dbReference type="RefSeq" id="WP_058641638.1">
    <property type="nucleotide sequence ID" value="NZ_LDSL01000052.1"/>
</dbReference>
<dbReference type="Pfam" id="PF00085">
    <property type="entry name" value="Thioredoxin"/>
    <property type="match status" value="1"/>
</dbReference>
<dbReference type="PROSITE" id="PS51352">
    <property type="entry name" value="THIOREDOXIN_2"/>
    <property type="match status" value="1"/>
</dbReference>
<protein>
    <submittedName>
        <fullName evidence="2">Thioredoxin</fullName>
    </submittedName>
</protein>
<dbReference type="EMBL" id="LDSL01000052">
    <property type="protein sequence ID" value="KTT22994.1"/>
    <property type="molecule type" value="Genomic_DNA"/>
</dbReference>
<feature type="domain" description="Thioredoxin" evidence="1">
    <location>
        <begin position="1"/>
        <end position="112"/>
    </location>
</feature>
<dbReference type="AlphaFoldDB" id="A0A147GZK5"/>
<reference evidence="2 3" key="1">
    <citation type="journal article" date="2016" name="Front. Microbiol.">
        <title>Genomic Resource of Rice Seed Associated Bacteria.</title>
        <authorList>
            <person name="Midha S."/>
            <person name="Bansal K."/>
            <person name="Sharma S."/>
            <person name="Kumar N."/>
            <person name="Patil P.P."/>
            <person name="Chaudhry V."/>
            <person name="Patil P.B."/>
        </authorList>
    </citation>
    <scope>NUCLEOTIDE SEQUENCE [LARGE SCALE GENOMIC DNA]</scope>
    <source>
        <strain evidence="2 3">NS331</strain>
    </source>
</reference>
<evidence type="ECO:0000313" key="2">
    <source>
        <dbReference type="EMBL" id="KTT22994.1"/>
    </source>
</evidence>
<sequence length="123" mass="13104">MTDAAAADSTWAVCLCAEWCGTCRDYRPLFAEAQRTHPQLRFAWVDVEDHAELADDFDVETFPTLLLAGPQGVHFLGPMLPHAGTLSRLLAAPPTAAPADAAVRTLLAALAARQDDAFAVDAA</sequence>
<dbReference type="SUPFAM" id="SSF52833">
    <property type="entry name" value="Thioredoxin-like"/>
    <property type="match status" value="1"/>
</dbReference>
<accession>A0A147GZK5</accession>
<evidence type="ECO:0000313" key="3">
    <source>
        <dbReference type="Proteomes" id="UP000072741"/>
    </source>
</evidence>
<dbReference type="Proteomes" id="UP000072741">
    <property type="component" value="Unassembled WGS sequence"/>
</dbReference>
<dbReference type="InterPro" id="IPR013766">
    <property type="entry name" value="Thioredoxin_domain"/>
</dbReference>
<dbReference type="PATRIC" id="fig|433924.3.peg.3751"/>
<evidence type="ECO:0000259" key="1">
    <source>
        <dbReference type="PROSITE" id="PS51352"/>
    </source>
</evidence>
<keyword evidence="3" id="KW-1185">Reference proteome</keyword>
<organism evidence="2 3">
    <name type="scientific">Pseudacidovorax intermedius</name>
    <dbReference type="NCBI Taxonomy" id="433924"/>
    <lineage>
        <taxon>Bacteria</taxon>
        <taxon>Pseudomonadati</taxon>
        <taxon>Pseudomonadota</taxon>
        <taxon>Betaproteobacteria</taxon>
        <taxon>Burkholderiales</taxon>
        <taxon>Comamonadaceae</taxon>
        <taxon>Pseudacidovorax</taxon>
    </lineage>
</organism>
<comment type="caution">
    <text evidence="2">The sequence shown here is derived from an EMBL/GenBank/DDBJ whole genome shotgun (WGS) entry which is preliminary data.</text>
</comment>
<gene>
    <name evidence="2" type="ORF">NS331_08855</name>
</gene>
<dbReference type="CDD" id="cd02947">
    <property type="entry name" value="TRX_family"/>
    <property type="match status" value="1"/>
</dbReference>
<dbReference type="Gene3D" id="3.40.30.10">
    <property type="entry name" value="Glutaredoxin"/>
    <property type="match status" value="1"/>
</dbReference>
<dbReference type="InterPro" id="IPR036249">
    <property type="entry name" value="Thioredoxin-like_sf"/>
</dbReference>
<name>A0A147GZK5_9BURK</name>
<proteinExistence type="predicted"/>